<feature type="transmembrane region" description="Helical" evidence="8">
    <location>
        <begin position="223"/>
        <end position="242"/>
    </location>
</feature>
<dbReference type="KEGG" id="soy:115882962"/>
<dbReference type="GO" id="GO:0050916">
    <property type="term" value="P:sensory perception of sweet taste"/>
    <property type="evidence" value="ECO:0007669"/>
    <property type="project" value="UniProtKB-ARBA"/>
</dbReference>
<dbReference type="InterPro" id="IPR009318">
    <property type="entry name" value="Gustatory_rcpt"/>
</dbReference>
<dbReference type="Pfam" id="PF06151">
    <property type="entry name" value="Trehalose_recp"/>
    <property type="match status" value="2"/>
</dbReference>
<proteinExistence type="inferred from homology"/>
<name>A0A6J2Y1A9_SITOR</name>
<keyword evidence="6 8" id="KW-0472">Membrane</keyword>
<evidence type="ECO:0000256" key="2">
    <source>
        <dbReference type="ARBA" id="ARBA00005327"/>
    </source>
</evidence>
<comment type="subcellular location">
    <subcellularLocation>
        <location evidence="1">Cell membrane</location>
        <topology evidence="1">Multi-pass membrane protein</topology>
    </subcellularLocation>
</comment>
<reference evidence="10" key="1">
    <citation type="submission" date="2025-08" db="UniProtKB">
        <authorList>
            <consortium name="RefSeq"/>
        </authorList>
    </citation>
    <scope>IDENTIFICATION</scope>
    <source>
        <tissue evidence="10">Gonads</tissue>
    </source>
</reference>
<evidence type="ECO:0000256" key="1">
    <source>
        <dbReference type="ARBA" id="ARBA00004651"/>
    </source>
</evidence>
<dbReference type="PANTHER" id="PTHR21421">
    <property type="entry name" value="GUSTATORY RECEPTOR"/>
    <property type="match status" value="1"/>
</dbReference>
<dbReference type="RefSeq" id="XP_030757091.1">
    <property type="nucleotide sequence ID" value="XM_030901231.1"/>
</dbReference>
<keyword evidence="7" id="KW-0675">Receptor</keyword>
<evidence type="ECO:0000313" key="9">
    <source>
        <dbReference type="Proteomes" id="UP000504635"/>
    </source>
</evidence>
<keyword evidence="4 8" id="KW-0812">Transmembrane</keyword>
<dbReference type="Proteomes" id="UP000504635">
    <property type="component" value="Unplaced"/>
</dbReference>
<sequence length="249" mass="29183">MASKERLNLTGYILNWQRTFMWSYTDVFIVAVSISFSYKLNQLNERVKHLVQMKKEKAAAQSLTNPVNMPAPMKPRIQTNPEEFYLFPCNEANIYVWRHAREQYAKLTHLFLIIKKKLSALLLISFSANLYYILIQVYYMLTGRAEGWELVYLLLSFSLIIIRLSSVCYYGGVFIIQVMEIIKMLHSVDSCIYNIEIERFITHASKHQMVLTGMNFFAITQSLMLKMATAIMAYELVIIQMYQQRYSSI</sequence>
<keyword evidence="3" id="KW-1003">Cell membrane</keyword>
<dbReference type="AlphaFoldDB" id="A0A6J2Y1A9"/>
<evidence type="ECO:0000256" key="5">
    <source>
        <dbReference type="ARBA" id="ARBA00022989"/>
    </source>
</evidence>
<dbReference type="OrthoDB" id="5800391at2759"/>
<evidence type="ECO:0000313" key="10">
    <source>
        <dbReference type="RefSeq" id="XP_030757091.1"/>
    </source>
</evidence>
<comment type="similarity">
    <text evidence="2">Belongs to the insect chemoreceptor superfamily. Gustatory receptor (GR) family. Gr5a subfamily.</text>
</comment>
<accession>A0A6J2Y1A9</accession>
<gene>
    <name evidence="10" type="primary">LOC115882962</name>
</gene>
<evidence type="ECO:0000256" key="4">
    <source>
        <dbReference type="ARBA" id="ARBA00022692"/>
    </source>
</evidence>
<feature type="transmembrane region" description="Helical" evidence="8">
    <location>
        <begin position="118"/>
        <end position="139"/>
    </location>
</feature>
<evidence type="ECO:0000256" key="8">
    <source>
        <dbReference type="SAM" id="Phobius"/>
    </source>
</evidence>
<keyword evidence="5 8" id="KW-1133">Transmembrane helix</keyword>
<dbReference type="GO" id="GO:0008527">
    <property type="term" value="F:taste receptor activity"/>
    <property type="evidence" value="ECO:0007669"/>
    <property type="project" value="InterPro"/>
</dbReference>
<organism evidence="9 10">
    <name type="scientific">Sitophilus oryzae</name>
    <name type="common">Rice weevil</name>
    <name type="synonym">Curculio oryzae</name>
    <dbReference type="NCBI Taxonomy" id="7048"/>
    <lineage>
        <taxon>Eukaryota</taxon>
        <taxon>Metazoa</taxon>
        <taxon>Ecdysozoa</taxon>
        <taxon>Arthropoda</taxon>
        <taxon>Hexapoda</taxon>
        <taxon>Insecta</taxon>
        <taxon>Pterygota</taxon>
        <taxon>Neoptera</taxon>
        <taxon>Endopterygota</taxon>
        <taxon>Coleoptera</taxon>
        <taxon>Polyphaga</taxon>
        <taxon>Cucujiformia</taxon>
        <taxon>Curculionidae</taxon>
        <taxon>Dryophthorinae</taxon>
        <taxon>Sitophilus</taxon>
    </lineage>
</organism>
<keyword evidence="9" id="KW-1185">Reference proteome</keyword>
<dbReference type="PANTHER" id="PTHR21421:SF29">
    <property type="entry name" value="GUSTATORY RECEPTOR 5A FOR TREHALOSE-RELATED"/>
    <property type="match status" value="1"/>
</dbReference>
<feature type="transmembrane region" description="Helical" evidence="8">
    <location>
        <begin position="20"/>
        <end position="38"/>
    </location>
</feature>
<protein>
    <submittedName>
        <fullName evidence="10">Gustatory receptor 5a for trehalose-like</fullName>
    </submittedName>
</protein>
<dbReference type="GeneID" id="115882962"/>
<evidence type="ECO:0000256" key="6">
    <source>
        <dbReference type="ARBA" id="ARBA00023136"/>
    </source>
</evidence>
<evidence type="ECO:0000256" key="7">
    <source>
        <dbReference type="ARBA" id="ARBA00023170"/>
    </source>
</evidence>
<dbReference type="InParanoid" id="A0A6J2Y1A9"/>
<feature type="transmembrane region" description="Helical" evidence="8">
    <location>
        <begin position="151"/>
        <end position="176"/>
    </location>
</feature>
<dbReference type="GO" id="GO:0005886">
    <property type="term" value="C:plasma membrane"/>
    <property type="evidence" value="ECO:0007669"/>
    <property type="project" value="UniProtKB-SubCell"/>
</dbReference>
<evidence type="ECO:0000256" key="3">
    <source>
        <dbReference type="ARBA" id="ARBA00022475"/>
    </source>
</evidence>